<reference evidence="10 11" key="1">
    <citation type="submission" date="2019-03" db="EMBL/GenBank/DDBJ databases">
        <title>Sequencing the genomes of 1000 actinobacteria strains.</title>
        <authorList>
            <person name="Klenk H.-P."/>
        </authorList>
    </citation>
    <scope>NUCLEOTIDE SEQUENCE [LARGE SCALE GENOMIC DNA]</scope>
    <source>
        <strain evidence="10 11">DSM 44969</strain>
    </source>
</reference>
<dbReference type="Pfam" id="PF08281">
    <property type="entry name" value="Sigma70_r4_2"/>
    <property type="match status" value="1"/>
</dbReference>
<evidence type="ECO:0000256" key="5">
    <source>
        <dbReference type="ARBA" id="ARBA00023163"/>
    </source>
</evidence>
<evidence type="ECO:0000259" key="8">
    <source>
        <dbReference type="Pfam" id="PF08281"/>
    </source>
</evidence>
<organism evidence="10 11">
    <name type="scientific">Pseudonocardia endophytica</name>
    <dbReference type="NCBI Taxonomy" id="401976"/>
    <lineage>
        <taxon>Bacteria</taxon>
        <taxon>Bacillati</taxon>
        <taxon>Actinomycetota</taxon>
        <taxon>Actinomycetes</taxon>
        <taxon>Pseudonocardiales</taxon>
        <taxon>Pseudonocardiaceae</taxon>
        <taxon>Pseudonocardia</taxon>
    </lineage>
</organism>
<dbReference type="Gene3D" id="1.10.1740.10">
    <property type="match status" value="1"/>
</dbReference>
<keyword evidence="5 6" id="KW-0804">Transcription</keyword>
<dbReference type="PANTHER" id="PTHR30173">
    <property type="entry name" value="SIGMA 19 FACTOR"/>
    <property type="match status" value="1"/>
</dbReference>
<keyword evidence="3 6" id="KW-0805">Transcription regulation</keyword>
<dbReference type="NCBIfam" id="NF006089">
    <property type="entry name" value="PRK08241.1"/>
    <property type="match status" value="1"/>
</dbReference>
<dbReference type="GO" id="GO:0003677">
    <property type="term" value="F:DNA binding"/>
    <property type="evidence" value="ECO:0007669"/>
    <property type="project" value="UniProtKB-KW"/>
</dbReference>
<comment type="caution">
    <text evidence="10">The sequence shown here is derived from an EMBL/GenBank/DDBJ whole genome shotgun (WGS) entry which is preliminary data.</text>
</comment>
<dbReference type="NCBIfam" id="TIGR02937">
    <property type="entry name" value="sigma70-ECF"/>
    <property type="match status" value="1"/>
</dbReference>
<keyword evidence="6" id="KW-0238">DNA-binding</keyword>
<sequence>MGDVMERALAGDGRAFRELTGPYLHELHVHCYRMLGSLTDADDLLQETLVAAWRGLGGFAGRSSLRAWLYRIATNRCLNAIRDERRRPPVEPVPPTPPPEPTRRGDVTWLEPYPDPAPGPDVVHESRAGVELAFVAALQRLPPRQTAAVVLVDVLGFSTAETAGMLGDPPTAVKGLLQRARSTLARDRGTSHDPAEAAERDLAQRFATAFADGDVDGVISLLTDDAWLAMPPAPHEYVGHAAVAEFLRTSFGWWDGRQMELLSTRANGRPAFECRLDGDEAGVLLLTMSGDRIACITRFLGPATLRRFALGSVPVQDAGTSIGARRATTSTGSASA</sequence>
<dbReference type="Gene3D" id="3.10.450.50">
    <property type="match status" value="1"/>
</dbReference>
<dbReference type="GO" id="GO:0006352">
    <property type="term" value="P:DNA-templated transcription initiation"/>
    <property type="evidence" value="ECO:0007669"/>
    <property type="project" value="InterPro"/>
</dbReference>
<dbReference type="Pfam" id="PF04542">
    <property type="entry name" value="Sigma70_r2"/>
    <property type="match status" value="1"/>
</dbReference>
<accession>A0A4V2PHJ5</accession>
<dbReference type="OrthoDB" id="3806887at2"/>
<evidence type="ECO:0000256" key="6">
    <source>
        <dbReference type="RuleBase" id="RU000716"/>
    </source>
</evidence>
<dbReference type="InterPro" id="IPR007627">
    <property type="entry name" value="RNA_pol_sigma70_r2"/>
</dbReference>
<evidence type="ECO:0000256" key="3">
    <source>
        <dbReference type="ARBA" id="ARBA00023015"/>
    </source>
</evidence>
<dbReference type="NCBIfam" id="TIGR02960">
    <property type="entry name" value="SigX5"/>
    <property type="match status" value="1"/>
</dbReference>
<evidence type="ECO:0000313" key="10">
    <source>
        <dbReference type="EMBL" id="TCK20976.1"/>
    </source>
</evidence>
<dbReference type="InterPro" id="IPR014284">
    <property type="entry name" value="RNA_pol_sigma-70_dom"/>
</dbReference>
<dbReference type="SUPFAM" id="SSF54427">
    <property type="entry name" value="NTF2-like"/>
    <property type="match status" value="1"/>
</dbReference>
<comment type="similarity">
    <text evidence="1 6">Belongs to the sigma-70 factor family. ECF subfamily.</text>
</comment>
<evidence type="ECO:0000259" key="7">
    <source>
        <dbReference type="Pfam" id="PF04542"/>
    </source>
</evidence>
<dbReference type="Pfam" id="PF12680">
    <property type="entry name" value="SnoaL_2"/>
    <property type="match status" value="1"/>
</dbReference>
<evidence type="ECO:0000256" key="1">
    <source>
        <dbReference type="ARBA" id="ARBA00010641"/>
    </source>
</evidence>
<dbReference type="InterPro" id="IPR036388">
    <property type="entry name" value="WH-like_DNA-bd_sf"/>
</dbReference>
<evidence type="ECO:0000259" key="9">
    <source>
        <dbReference type="Pfam" id="PF12680"/>
    </source>
</evidence>
<dbReference type="InterPro" id="IPR052704">
    <property type="entry name" value="ECF_Sigma-70_Domain"/>
</dbReference>
<dbReference type="Proteomes" id="UP000295560">
    <property type="component" value="Unassembled WGS sequence"/>
</dbReference>
<dbReference type="RefSeq" id="WP_132429783.1">
    <property type="nucleotide sequence ID" value="NZ_SMFZ01000002.1"/>
</dbReference>
<evidence type="ECO:0000256" key="2">
    <source>
        <dbReference type="ARBA" id="ARBA00011344"/>
    </source>
</evidence>
<dbReference type="InterPro" id="IPR032710">
    <property type="entry name" value="NTF2-like_dom_sf"/>
</dbReference>
<dbReference type="GO" id="GO:0016987">
    <property type="term" value="F:sigma factor activity"/>
    <property type="evidence" value="ECO:0007669"/>
    <property type="project" value="UniProtKB-KW"/>
</dbReference>
<dbReference type="Gene3D" id="1.10.10.10">
    <property type="entry name" value="Winged helix-like DNA-binding domain superfamily/Winged helix DNA-binding domain"/>
    <property type="match status" value="1"/>
</dbReference>
<dbReference type="InterPro" id="IPR013325">
    <property type="entry name" value="RNA_pol_sigma_r2"/>
</dbReference>
<dbReference type="PANTHER" id="PTHR30173:SF36">
    <property type="entry name" value="ECF RNA POLYMERASE SIGMA FACTOR SIGJ"/>
    <property type="match status" value="1"/>
</dbReference>
<evidence type="ECO:0000256" key="4">
    <source>
        <dbReference type="ARBA" id="ARBA00023082"/>
    </source>
</evidence>
<dbReference type="AlphaFoldDB" id="A0A4V2PHJ5"/>
<dbReference type="PROSITE" id="PS01063">
    <property type="entry name" value="SIGMA70_ECF"/>
    <property type="match status" value="1"/>
</dbReference>
<dbReference type="EMBL" id="SMFZ01000002">
    <property type="protein sequence ID" value="TCK20976.1"/>
    <property type="molecule type" value="Genomic_DNA"/>
</dbReference>
<name>A0A4V2PHJ5_PSEEN</name>
<dbReference type="InterPro" id="IPR013324">
    <property type="entry name" value="RNA_pol_sigma_r3/r4-like"/>
</dbReference>
<protein>
    <recommendedName>
        <fullName evidence="6">RNA polymerase sigma factor</fullName>
    </recommendedName>
</protein>
<dbReference type="InterPro" id="IPR013249">
    <property type="entry name" value="RNA_pol_sigma70_r4_t2"/>
</dbReference>
<feature type="domain" description="SnoaL-like" evidence="9">
    <location>
        <begin position="204"/>
        <end position="271"/>
    </location>
</feature>
<dbReference type="SUPFAM" id="SSF88946">
    <property type="entry name" value="Sigma2 domain of RNA polymerase sigma factors"/>
    <property type="match status" value="1"/>
</dbReference>
<evidence type="ECO:0000313" key="11">
    <source>
        <dbReference type="Proteomes" id="UP000295560"/>
    </source>
</evidence>
<dbReference type="InterPro" id="IPR000838">
    <property type="entry name" value="RNA_pol_sigma70_ECF_CS"/>
</dbReference>
<feature type="domain" description="RNA polymerase sigma-70 region 2" evidence="7">
    <location>
        <begin position="23"/>
        <end position="87"/>
    </location>
</feature>
<gene>
    <name evidence="10" type="ORF">EV378_4945</name>
</gene>
<dbReference type="InterPro" id="IPR037401">
    <property type="entry name" value="SnoaL-like"/>
</dbReference>
<dbReference type="GO" id="GO:0006950">
    <property type="term" value="P:response to stress"/>
    <property type="evidence" value="ECO:0007669"/>
    <property type="project" value="UniProtKB-ARBA"/>
</dbReference>
<dbReference type="SUPFAM" id="SSF88659">
    <property type="entry name" value="Sigma3 and sigma4 domains of RNA polymerase sigma factors"/>
    <property type="match status" value="1"/>
</dbReference>
<keyword evidence="4 6" id="KW-0731">Sigma factor</keyword>
<feature type="domain" description="RNA polymerase sigma factor 70 region 4 type 2" evidence="8">
    <location>
        <begin position="133"/>
        <end position="184"/>
    </location>
</feature>
<keyword evidence="11" id="KW-1185">Reference proteome</keyword>
<dbReference type="InterPro" id="IPR014305">
    <property type="entry name" value="RNA_pol_sigma-G_actinobac"/>
</dbReference>
<proteinExistence type="inferred from homology"/>
<comment type="subunit">
    <text evidence="2">Interacts transiently with the RNA polymerase catalytic core formed by RpoA, RpoB, RpoC and RpoZ (2 alpha, 1 beta, 1 beta' and 1 omega subunit) to form the RNA polymerase holoenzyme that can initiate transcription.</text>
</comment>